<feature type="region of interest" description="Disordered" evidence="1">
    <location>
        <begin position="367"/>
        <end position="418"/>
    </location>
</feature>
<evidence type="ECO:0000313" key="7">
    <source>
        <dbReference type="Proteomes" id="UP000078284"/>
    </source>
</evidence>
<feature type="region of interest" description="Disordered" evidence="1">
    <location>
        <begin position="471"/>
        <end position="512"/>
    </location>
</feature>
<dbReference type="Araport" id="AT1G01440"/>
<dbReference type="Proteomes" id="UP000516314">
    <property type="component" value="Chromosome 1"/>
</dbReference>
<gene>
    <name evidence="3" type="ordered locus">At1g01440</name>
    <name evidence="5" type="ordered locus">AXX17_At1g00490</name>
    <name evidence="6" type="ORF">AN1_LOCUS174</name>
    <name evidence="4" type="ORF">AT9943_LOCUS40</name>
</gene>
<feature type="compositionally biased region" description="Basic and acidic residues" evidence="1">
    <location>
        <begin position="480"/>
        <end position="504"/>
    </location>
</feature>
<reference evidence="6 8" key="3">
    <citation type="submission" date="2019-11" db="EMBL/GenBank/DDBJ databases">
        <authorList>
            <person name="Jiao W.-B."/>
            <person name="Schneeberger K."/>
        </authorList>
    </citation>
    <scope>NUCLEOTIDE SEQUENCE [LARGE SCALE GENOMIC DNA]</scope>
    <source>
        <strain evidence="8">cv. An-1</strain>
    </source>
</reference>
<evidence type="ECO:0000313" key="9">
    <source>
        <dbReference type="Proteomes" id="UP000516314"/>
    </source>
</evidence>
<dbReference type="Proteomes" id="UP000078284">
    <property type="component" value="Chromosome 1"/>
</dbReference>
<dbReference type="PANTHER" id="PTHR31105:SF58">
    <property type="entry name" value="G-LIKE PROTEIN, PUTATIVE (DUF3133)-RELATED"/>
    <property type="match status" value="1"/>
</dbReference>
<dbReference type="GeneID" id="837155"/>
<dbReference type="Pfam" id="PF11331">
    <property type="entry name" value="Zn_ribbon_12"/>
    <property type="match status" value="1"/>
</dbReference>
<dbReference type="EMBL" id="LR881466">
    <property type="protein sequence ID" value="CAD5311424.1"/>
    <property type="molecule type" value="Genomic_DNA"/>
</dbReference>
<dbReference type="EMBL" id="CACRSJ010000104">
    <property type="protein sequence ID" value="VYS44664.1"/>
    <property type="molecule type" value="Genomic_DNA"/>
</dbReference>
<feature type="compositionally biased region" description="Basic and acidic residues" evidence="1">
    <location>
        <begin position="16"/>
        <end position="27"/>
    </location>
</feature>
<dbReference type="InterPro" id="IPR040244">
    <property type="entry name" value="EDR4-like"/>
</dbReference>
<dbReference type="KEGG" id="ath:AT1G01440"/>
<dbReference type="GO" id="GO:1900150">
    <property type="term" value="P:regulation of defense response to fungus"/>
    <property type="evidence" value="ECO:0007669"/>
    <property type="project" value="InterPro"/>
</dbReference>
<feature type="compositionally biased region" description="Low complexity" evidence="1">
    <location>
        <begin position="64"/>
        <end position="76"/>
    </location>
</feature>
<accession>A0A178W949</accession>
<evidence type="ECO:0000256" key="1">
    <source>
        <dbReference type="SAM" id="MobiDB-lite"/>
    </source>
</evidence>
<evidence type="ECO:0000313" key="8">
    <source>
        <dbReference type="Proteomes" id="UP000426265"/>
    </source>
</evidence>
<dbReference type="Proteomes" id="UP000426265">
    <property type="component" value="Unassembled WGS sequence"/>
</dbReference>
<dbReference type="ExpressionAtlas" id="A0A178W949">
    <property type="expression patterns" value="baseline and differential"/>
</dbReference>
<name>A0A178W949_ARATH</name>
<reference evidence="5" key="2">
    <citation type="submission" date="2016-03" db="EMBL/GenBank/DDBJ databases">
        <title>Full-length assembly of Arabidopsis thaliana Ler reveals the complement of translocations and inversions.</title>
        <authorList>
            <person name="Zapata L."/>
            <person name="Schneeberger K."/>
            <person name="Ossowski S."/>
        </authorList>
    </citation>
    <scope>NUCLEOTIDE SEQUENCE [LARGE SCALE GENOMIC DNA]</scope>
    <source>
        <tissue evidence="5">Leaf</tissue>
    </source>
</reference>
<evidence type="ECO:0000313" key="3">
    <source>
        <dbReference type="Araport" id="AT1G01440"/>
    </source>
</evidence>
<dbReference type="OMA" id="RPMPDNC"/>
<evidence type="ECO:0000313" key="5">
    <source>
        <dbReference type="EMBL" id="OAP13592.1"/>
    </source>
</evidence>
<feature type="compositionally biased region" description="Basic and acidic residues" evidence="1">
    <location>
        <begin position="379"/>
        <end position="394"/>
    </location>
</feature>
<feature type="region of interest" description="Disordered" evidence="1">
    <location>
        <begin position="1"/>
        <end position="82"/>
    </location>
</feature>
<reference evidence="7" key="1">
    <citation type="journal article" date="2016" name="Proc. Natl. Acad. Sci. U.S.A.">
        <title>Chromosome-level assembly of Arabidopsis thaliana Ler reveals the extent of translocation and inversion polymorphisms.</title>
        <authorList>
            <person name="Zapata L."/>
            <person name="Ding J."/>
            <person name="Willing E.M."/>
            <person name="Hartwig B."/>
            <person name="Bezdan D."/>
            <person name="Jiao W.B."/>
            <person name="Patel V."/>
            <person name="Velikkakam James G."/>
            <person name="Koornneef M."/>
            <person name="Ossowski S."/>
            <person name="Schneeberger K."/>
        </authorList>
    </citation>
    <scope>NUCLEOTIDE SEQUENCE [LARGE SCALE GENOMIC DNA]</scope>
    <source>
        <strain evidence="7">cv. Landsberg erecta</strain>
    </source>
</reference>
<reference evidence="4 9" key="4">
    <citation type="submission" date="2020-09" db="EMBL/GenBank/DDBJ databases">
        <authorList>
            <person name="Ashkenazy H."/>
        </authorList>
    </citation>
    <scope>NUCLEOTIDE SEQUENCE [LARGE SCALE GENOMIC DNA]</scope>
    <source>
        <strain evidence="9">cv. Cdm-0</strain>
    </source>
</reference>
<proteinExistence type="predicted"/>
<evidence type="ECO:0000259" key="2">
    <source>
        <dbReference type="Pfam" id="PF11331"/>
    </source>
</evidence>
<sequence>MRTSGDVYGADTGSSRSDEDRGFKEDLNESATSPMRNRLDDSNSRPGSQRFVKSSRKEEETDSDSSSSKNTTTRNNPIQYTDKQQAELLRKLDSIKDHLLRGGGNNATVVDQPPMGFHAHHGPPPSYYNPYPEPFPYGMYPTASNQPHVPAYRDPYGFPVHRIPQNFYQGPSHYPNQMPPRPPYPQGQYVDIGSDILESQLQDPRFFPGTPSRYGDVPFSPALHHGEKVGPFSPHGGVHTRWPSEIDSEMGGAFARGYVQQAVSDTDSRRCHPLAGGAPFIACHSCFELLYVPKKKLLGQERQQKMQCGACSEVITFRVVDKKLVFSSSALGETTNRVSVEVEDRSSPIPVVDDYPLNDEEPRIHQETKIVHAVSPSDHSNDEDRSSISSEPRKQVVKSVRSRAQGAKVPPPPPPEKSNLLELFEYSNVNRAAITYGMAQLGYYKQESYTKQDSLKSESVATETDVSYNEYYTNTEESEDSRISKASKEGRRPRNRKQSSEHSFAEVTNNISSNDQNNEQLEVWVNGYLIPEDLVISAEKQAGPVQAGKYWYDYRAGFWGVMGNPCLGIIPPFIEEFSRPMPDNCGAGNTSVFVNGRELHERDLELLSSRGLPRGKNRSYIIDIAGRVLDGDSGEELKSLGRLAPTVDKVKHGFGMRVPRSLVS</sequence>
<dbReference type="EMBL" id="LUHQ01000001">
    <property type="protein sequence ID" value="OAP13592.1"/>
    <property type="molecule type" value="Genomic_DNA"/>
</dbReference>
<organism evidence="5 7">
    <name type="scientific">Arabidopsis thaliana</name>
    <name type="common">Mouse-ear cress</name>
    <dbReference type="NCBI Taxonomy" id="3702"/>
    <lineage>
        <taxon>Eukaryota</taxon>
        <taxon>Viridiplantae</taxon>
        <taxon>Streptophyta</taxon>
        <taxon>Embryophyta</taxon>
        <taxon>Tracheophyta</taxon>
        <taxon>Spermatophyta</taxon>
        <taxon>Magnoliopsida</taxon>
        <taxon>eudicotyledons</taxon>
        <taxon>Gunneridae</taxon>
        <taxon>Pentapetalae</taxon>
        <taxon>rosids</taxon>
        <taxon>malvids</taxon>
        <taxon>Brassicales</taxon>
        <taxon>Brassicaceae</taxon>
        <taxon>Camelineae</taxon>
        <taxon>Arabidopsis</taxon>
    </lineage>
</organism>
<evidence type="ECO:0000313" key="4">
    <source>
        <dbReference type="EMBL" id="CAD5311424.1"/>
    </source>
</evidence>
<feature type="domain" description="Probable zinc-ribbon" evidence="2">
    <location>
        <begin position="275"/>
        <end position="319"/>
    </location>
</feature>
<evidence type="ECO:0000313" key="6">
    <source>
        <dbReference type="EMBL" id="VYS44664.1"/>
    </source>
</evidence>
<dbReference type="PANTHER" id="PTHR31105">
    <property type="entry name" value="EXTRA-LARGE G-PROTEIN-LIKE"/>
    <property type="match status" value="1"/>
</dbReference>
<dbReference type="InterPro" id="IPR021480">
    <property type="entry name" value="Zinc_ribbon_12"/>
</dbReference>
<dbReference type="AlphaFoldDB" id="A0A178W949"/>
<protein>
    <submittedName>
        <fullName evidence="4">(thale cress) hypothetical protein</fullName>
    </submittedName>
</protein>